<feature type="region of interest" description="Disordered" evidence="6">
    <location>
        <begin position="1"/>
        <end position="45"/>
    </location>
</feature>
<dbReference type="InterPro" id="IPR042217">
    <property type="entry name" value="T4SS_VirB10/TrbI"/>
</dbReference>
<feature type="transmembrane region" description="Helical" evidence="7">
    <location>
        <begin position="59"/>
        <end position="79"/>
    </location>
</feature>
<evidence type="ECO:0000256" key="6">
    <source>
        <dbReference type="SAM" id="MobiDB-lite"/>
    </source>
</evidence>
<dbReference type="Pfam" id="PF03743">
    <property type="entry name" value="TrbI"/>
    <property type="match status" value="1"/>
</dbReference>
<evidence type="ECO:0000313" key="9">
    <source>
        <dbReference type="Proteomes" id="UP000319897"/>
    </source>
</evidence>
<comment type="similarity">
    <text evidence="2">Belongs to the TrbI/VirB10 family.</text>
</comment>
<evidence type="ECO:0000256" key="4">
    <source>
        <dbReference type="ARBA" id="ARBA00022989"/>
    </source>
</evidence>
<proteinExistence type="inferred from homology"/>
<keyword evidence="9" id="KW-1185">Reference proteome</keyword>
<feature type="compositionally biased region" description="Basic and acidic residues" evidence="6">
    <location>
        <begin position="30"/>
        <end position="44"/>
    </location>
</feature>
<feature type="region of interest" description="Disordered" evidence="6">
    <location>
        <begin position="91"/>
        <end position="113"/>
    </location>
</feature>
<dbReference type="Gene3D" id="2.40.128.260">
    <property type="entry name" value="Type IV secretion system, VirB10/TraB/TrbI"/>
    <property type="match status" value="1"/>
</dbReference>
<sequence>MIVDPPPPAAAPESASAVSSGEKSANGHAQNERPRLKESADAMRLRPTLPPVTRLSRKALLGLGIVVSIGLGGALVYALQGREAAEGLPELVPTDNRTTPDGLAQLPRDYSGIPRLGPPLPGDLGRPILRAQQQGRDVPVPGIATSAPPAQPVDPAVQQRQQEREAARTAKLFATGTSTASAATPSVLIEGLPVNADQPPGAAQPTAPVDRREAFLGRRSEPTTSPERITAAPSRQILQAGAIIPIALLTGIRSDLPGQVTAQVTSNVHDSPTGRTILIPQGTRVIGDYDSGVAFGQRRVLLAWNRLIFPDGRSLALDRQPGTDAQGQAGMQDGIDRHWGQMLKASLLSTILGVGAELGAGSGDSAILRALRRGAADSITDTGRQIVDRQLDVSPTLTVRAGFTARILVTRDLIIEPYGAIP</sequence>
<gene>
    <name evidence="8" type="ORF">FJQ54_10205</name>
</gene>
<dbReference type="GO" id="GO:0016020">
    <property type="term" value="C:membrane"/>
    <property type="evidence" value="ECO:0007669"/>
    <property type="project" value="UniProtKB-SubCell"/>
</dbReference>
<feature type="compositionally biased region" description="Low complexity" evidence="6">
    <location>
        <begin position="11"/>
        <end position="20"/>
    </location>
</feature>
<reference evidence="8 9" key="1">
    <citation type="submission" date="2019-06" db="EMBL/GenBank/DDBJ databases">
        <authorList>
            <person name="Lee I."/>
            <person name="Jang G.I."/>
            <person name="Hwang C.Y."/>
        </authorList>
    </citation>
    <scope>NUCLEOTIDE SEQUENCE [LARGE SCALE GENOMIC DNA]</scope>
    <source>
        <strain evidence="8 9">PAMC 28131</strain>
    </source>
</reference>
<protein>
    <submittedName>
        <fullName evidence="8">TrbI/VirB10 family protein</fullName>
    </submittedName>
</protein>
<accession>A0A501XKL2</accession>
<evidence type="ECO:0000313" key="8">
    <source>
        <dbReference type="EMBL" id="TPE60717.1"/>
    </source>
</evidence>
<evidence type="ECO:0000256" key="1">
    <source>
        <dbReference type="ARBA" id="ARBA00004167"/>
    </source>
</evidence>
<evidence type="ECO:0000256" key="7">
    <source>
        <dbReference type="SAM" id="Phobius"/>
    </source>
</evidence>
<dbReference type="CDD" id="cd16429">
    <property type="entry name" value="VirB10"/>
    <property type="match status" value="1"/>
</dbReference>
<dbReference type="AlphaFoldDB" id="A0A501XKL2"/>
<dbReference type="OrthoDB" id="9807354at2"/>
<feature type="compositionally biased region" description="Pro residues" evidence="6">
    <location>
        <begin position="1"/>
        <end position="10"/>
    </location>
</feature>
<organism evidence="8 9">
    <name type="scientific">Sandaracinobacter neustonicus</name>
    <dbReference type="NCBI Taxonomy" id="1715348"/>
    <lineage>
        <taxon>Bacteria</taxon>
        <taxon>Pseudomonadati</taxon>
        <taxon>Pseudomonadota</taxon>
        <taxon>Alphaproteobacteria</taxon>
        <taxon>Sphingomonadales</taxon>
        <taxon>Sphingosinicellaceae</taxon>
        <taxon>Sandaracinobacter</taxon>
    </lineage>
</organism>
<keyword evidence="5 7" id="KW-0472">Membrane</keyword>
<comment type="subcellular location">
    <subcellularLocation>
        <location evidence="1">Membrane</location>
        <topology evidence="1">Single-pass membrane protein</topology>
    </subcellularLocation>
</comment>
<comment type="caution">
    <text evidence="8">The sequence shown here is derived from an EMBL/GenBank/DDBJ whole genome shotgun (WGS) entry which is preliminary data.</text>
</comment>
<keyword evidence="4 7" id="KW-1133">Transmembrane helix</keyword>
<dbReference type="InterPro" id="IPR005498">
    <property type="entry name" value="T4SS_VirB10/TraB/TrbI"/>
</dbReference>
<keyword evidence="3 7" id="KW-0812">Transmembrane</keyword>
<dbReference type="EMBL" id="VFSU01000025">
    <property type="protein sequence ID" value="TPE60717.1"/>
    <property type="molecule type" value="Genomic_DNA"/>
</dbReference>
<evidence type="ECO:0000256" key="3">
    <source>
        <dbReference type="ARBA" id="ARBA00022692"/>
    </source>
</evidence>
<dbReference type="Proteomes" id="UP000319897">
    <property type="component" value="Unassembled WGS sequence"/>
</dbReference>
<evidence type="ECO:0000256" key="5">
    <source>
        <dbReference type="ARBA" id="ARBA00023136"/>
    </source>
</evidence>
<name>A0A501XKL2_9SPHN</name>
<evidence type="ECO:0000256" key="2">
    <source>
        <dbReference type="ARBA" id="ARBA00010265"/>
    </source>
</evidence>